<dbReference type="eggNOG" id="COG0583">
    <property type="taxonomic scope" value="Bacteria"/>
</dbReference>
<dbReference type="PANTHER" id="PTHR30126:SF40">
    <property type="entry name" value="HTH-TYPE TRANSCRIPTIONAL REGULATOR GLTR"/>
    <property type="match status" value="1"/>
</dbReference>
<reference evidence="7 8" key="1">
    <citation type="submission" date="2020-09" db="EMBL/GenBank/DDBJ databases">
        <title>Characterization of Paenibacillus peoriae strain ZF390 with broad-spectrum antimicrobial activity as a potential biocontrol agent.</title>
        <authorList>
            <person name="Li L."/>
            <person name="Zhao Y."/>
            <person name="Li B."/>
            <person name="Xie X."/>
        </authorList>
    </citation>
    <scope>NUCLEOTIDE SEQUENCE [LARGE SCALE GENOMIC DNA]</scope>
    <source>
        <strain evidence="7 8">ZF390</strain>
    </source>
</reference>
<gene>
    <name evidence="7" type="ORF">IAQ67_10695</name>
    <name evidence="6" type="ORF">J2W98_003491</name>
</gene>
<dbReference type="RefSeq" id="WP_013310069.1">
    <property type="nucleotide sequence ID" value="NZ_CP011512.1"/>
</dbReference>
<evidence type="ECO:0000313" key="7">
    <source>
        <dbReference type="EMBL" id="QNR69438.1"/>
    </source>
</evidence>
<dbReference type="InterPro" id="IPR036390">
    <property type="entry name" value="WH_DNA-bd_sf"/>
</dbReference>
<dbReference type="EMBL" id="CP061172">
    <property type="protein sequence ID" value="QNR69438.1"/>
    <property type="molecule type" value="Genomic_DNA"/>
</dbReference>
<evidence type="ECO:0000256" key="1">
    <source>
        <dbReference type="ARBA" id="ARBA00009437"/>
    </source>
</evidence>
<dbReference type="PROSITE" id="PS50931">
    <property type="entry name" value="HTH_LYSR"/>
    <property type="match status" value="1"/>
</dbReference>
<dbReference type="SUPFAM" id="SSF53850">
    <property type="entry name" value="Periplasmic binding protein-like II"/>
    <property type="match status" value="1"/>
</dbReference>
<evidence type="ECO:0000256" key="3">
    <source>
        <dbReference type="ARBA" id="ARBA00023125"/>
    </source>
</evidence>
<dbReference type="SUPFAM" id="SSF46785">
    <property type="entry name" value="Winged helix' DNA-binding domain"/>
    <property type="match status" value="1"/>
</dbReference>
<dbReference type="OrthoDB" id="9785745at2"/>
<evidence type="ECO:0000256" key="4">
    <source>
        <dbReference type="ARBA" id="ARBA00023163"/>
    </source>
</evidence>
<evidence type="ECO:0000313" key="8">
    <source>
        <dbReference type="Proteomes" id="UP000516384"/>
    </source>
</evidence>
<evidence type="ECO:0000313" key="6">
    <source>
        <dbReference type="EMBL" id="MDR6779211.1"/>
    </source>
</evidence>
<sequence length="296" mass="33832">MNIENMEAFVYVNHYGSFNKAAEALFLSQPSVTARIQTLERELECKLFDRQSKQTVLTEDGRKFLPYAEQMLQVLQKGKQKLQQRKKAPQQIRIGCTISVSNYIIPEILKQLRARYPEVNYKIVTATTDQLVHKLLNREVDISFVRKVMHPAIRTLAFYEDPISLYVYDGHPFMKTGKASIQDIQRETLVFFECGSLDWMRIHRAFESLEQPPDIAFQVDNVVTAKKLVLEEAGIAFLPDVCVNREVKDQKLFRIHVPEVAGVSMQISIIATKEDCAVTSDFADALTEGFRGAVLL</sequence>
<evidence type="ECO:0000256" key="2">
    <source>
        <dbReference type="ARBA" id="ARBA00023015"/>
    </source>
</evidence>
<dbReference type="PRINTS" id="PR00039">
    <property type="entry name" value="HTHLYSR"/>
</dbReference>
<keyword evidence="3 6" id="KW-0238">DNA-binding</keyword>
<name>A0A0K2F804_9BACL</name>
<dbReference type="Gene3D" id="1.10.10.10">
    <property type="entry name" value="Winged helix-like DNA-binding domain superfamily/Winged helix DNA-binding domain"/>
    <property type="match status" value="1"/>
</dbReference>
<dbReference type="GO" id="GO:0003700">
    <property type="term" value="F:DNA-binding transcription factor activity"/>
    <property type="evidence" value="ECO:0007669"/>
    <property type="project" value="InterPro"/>
</dbReference>
<dbReference type="InterPro" id="IPR005119">
    <property type="entry name" value="LysR_subst-bd"/>
</dbReference>
<dbReference type="EMBL" id="JAVDUG010000004">
    <property type="protein sequence ID" value="MDR6779211.1"/>
    <property type="molecule type" value="Genomic_DNA"/>
</dbReference>
<dbReference type="Pfam" id="PF03466">
    <property type="entry name" value="LysR_substrate"/>
    <property type="match status" value="1"/>
</dbReference>
<dbReference type="Pfam" id="PF00126">
    <property type="entry name" value="HTH_1"/>
    <property type="match status" value="1"/>
</dbReference>
<protein>
    <submittedName>
        <fullName evidence="6">DNA-binding transcriptional LysR family regulator</fullName>
    </submittedName>
    <submittedName>
        <fullName evidence="7">LysR family transcriptional regulator</fullName>
    </submittedName>
</protein>
<evidence type="ECO:0000313" key="9">
    <source>
        <dbReference type="Proteomes" id="UP001266807"/>
    </source>
</evidence>
<dbReference type="Proteomes" id="UP001266807">
    <property type="component" value="Unassembled WGS sequence"/>
</dbReference>
<dbReference type="CDD" id="cd05466">
    <property type="entry name" value="PBP2_LTTR_substrate"/>
    <property type="match status" value="1"/>
</dbReference>
<dbReference type="Proteomes" id="UP000516384">
    <property type="component" value="Chromosome"/>
</dbReference>
<keyword evidence="4" id="KW-0804">Transcription</keyword>
<dbReference type="AlphaFoldDB" id="A0A0K2F804"/>
<dbReference type="KEGG" id="ppeo:ABE82_11075"/>
<dbReference type="GO" id="GO:0000976">
    <property type="term" value="F:transcription cis-regulatory region binding"/>
    <property type="evidence" value="ECO:0007669"/>
    <property type="project" value="TreeGrafter"/>
</dbReference>
<keyword evidence="2" id="KW-0805">Transcription regulation</keyword>
<evidence type="ECO:0000259" key="5">
    <source>
        <dbReference type="PROSITE" id="PS50931"/>
    </source>
</evidence>
<dbReference type="InterPro" id="IPR000847">
    <property type="entry name" value="LysR_HTH_N"/>
</dbReference>
<dbReference type="Gene3D" id="3.40.190.290">
    <property type="match status" value="1"/>
</dbReference>
<dbReference type="FunFam" id="1.10.10.10:FF:000001">
    <property type="entry name" value="LysR family transcriptional regulator"/>
    <property type="match status" value="1"/>
</dbReference>
<keyword evidence="9" id="KW-1185">Reference proteome</keyword>
<accession>A0A0K2F804</accession>
<proteinExistence type="inferred from homology"/>
<organism evidence="7 8">
    <name type="scientific">Paenibacillus peoriae</name>
    <dbReference type="NCBI Taxonomy" id="59893"/>
    <lineage>
        <taxon>Bacteria</taxon>
        <taxon>Bacillati</taxon>
        <taxon>Bacillota</taxon>
        <taxon>Bacilli</taxon>
        <taxon>Bacillales</taxon>
        <taxon>Paenibacillaceae</taxon>
        <taxon>Paenibacillus</taxon>
    </lineage>
</organism>
<dbReference type="InterPro" id="IPR036388">
    <property type="entry name" value="WH-like_DNA-bd_sf"/>
</dbReference>
<reference evidence="6 9" key="2">
    <citation type="submission" date="2023-07" db="EMBL/GenBank/DDBJ databases">
        <title>Sorghum-associated microbial communities from plants grown in Nebraska, USA.</title>
        <authorList>
            <person name="Schachtman D."/>
        </authorList>
    </citation>
    <scope>NUCLEOTIDE SEQUENCE [LARGE SCALE GENOMIC DNA]</scope>
    <source>
        <strain evidence="6 9">BE143</strain>
    </source>
</reference>
<comment type="similarity">
    <text evidence="1">Belongs to the LysR transcriptional regulatory family.</text>
</comment>
<feature type="domain" description="HTH lysR-type" evidence="5">
    <location>
        <begin position="1"/>
        <end position="58"/>
    </location>
</feature>
<dbReference type="PANTHER" id="PTHR30126">
    <property type="entry name" value="HTH-TYPE TRANSCRIPTIONAL REGULATOR"/>
    <property type="match status" value="1"/>
</dbReference>